<dbReference type="PANTHER" id="PTHR24223:SF357">
    <property type="entry name" value="ATP-BINDING CASSETTE SUB-FAMILY C MEMBER 4"/>
    <property type="match status" value="1"/>
</dbReference>
<comment type="catalytic activity">
    <reaction evidence="18">
        <text>17beta-estradiol 17-O-(beta-D-glucuronate)(in) + ATP + H2O = 17beta-estradiol 17-O-(beta-D-glucuronate)(out) + ADP + phosphate + H(+)</text>
        <dbReference type="Rhea" id="RHEA:60128"/>
        <dbReference type="ChEBI" id="CHEBI:15377"/>
        <dbReference type="ChEBI" id="CHEBI:15378"/>
        <dbReference type="ChEBI" id="CHEBI:30616"/>
        <dbReference type="ChEBI" id="CHEBI:43474"/>
        <dbReference type="ChEBI" id="CHEBI:82961"/>
        <dbReference type="ChEBI" id="CHEBI:456216"/>
    </reaction>
    <physiologicalReaction direction="left-to-right" evidence="18">
        <dbReference type="Rhea" id="RHEA:60129"/>
    </physiologicalReaction>
</comment>
<evidence type="ECO:0000256" key="35">
    <source>
        <dbReference type="ARBA" id="ARBA00082792"/>
    </source>
</evidence>
<feature type="transmembrane region" description="Helical" evidence="36">
    <location>
        <begin position="239"/>
        <end position="258"/>
    </location>
</feature>
<dbReference type="GO" id="GO:0008559">
    <property type="term" value="F:ABC-type xenobiotic transporter activity"/>
    <property type="evidence" value="ECO:0007669"/>
    <property type="project" value="UniProtKB-EC"/>
</dbReference>
<dbReference type="PROSITE" id="PS50929">
    <property type="entry name" value="ABC_TM1F"/>
    <property type="match status" value="2"/>
</dbReference>
<evidence type="ECO:0000256" key="23">
    <source>
        <dbReference type="ARBA" id="ARBA00050718"/>
    </source>
</evidence>
<feature type="transmembrane region" description="Helical" evidence="36">
    <location>
        <begin position="833"/>
        <end position="856"/>
    </location>
</feature>
<dbReference type="FunFam" id="3.40.50.300:FF:000482">
    <property type="entry name" value="Multidrug resistance-associated protein member 4"/>
    <property type="match status" value="1"/>
</dbReference>
<reference evidence="39" key="2">
    <citation type="submission" date="2025-08" db="UniProtKB">
        <authorList>
            <consortium name="Ensembl"/>
        </authorList>
    </citation>
    <scope>IDENTIFICATION</scope>
</reference>
<evidence type="ECO:0000256" key="27">
    <source>
        <dbReference type="ARBA" id="ARBA00051304"/>
    </source>
</evidence>
<dbReference type="InterPro" id="IPR003593">
    <property type="entry name" value="AAA+_ATPase"/>
</dbReference>
<keyword evidence="7 36" id="KW-0812">Transmembrane</keyword>
<evidence type="ECO:0000256" key="18">
    <source>
        <dbReference type="ARBA" id="ARBA00047576"/>
    </source>
</evidence>
<evidence type="ECO:0000256" key="7">
    <source>
        <dbReference type="ARBA" id="ARBA00022692"/>
    </source>
</evidence>
<dbReference type="Ensembl" id="ENSLCAT00010057221.1">
    <property type="protein sequence ID" value="ENSLCAP00010055728.1"/>
    <property type="gene ID" value="ENSLCAG00010025978.1"/>
</dbReference>
<dbReference type="PANTHER" id="PTHR24223">
    <property type="entry name" value="ATP-BINDING CASSETTE SUB-FAMILY C"/>
    <property type="match status" value="1"/>
</dbReference>
<dbReference type="PROSITE" id="PS00211">
    <property type="entry name" value="ABC_TRANSPORTER_1"/>
    <property type="match status" value="1"/>
</dbReference>
<gene>
    <name evidence="39" type="primary">ABCC4</name>
</gene>
<dbReference type="GO" id="GO:0015431">
    <property type="term" value="F:ABC-type glutathione S-conjugate transporter activity"/>
    <property type="evidence" value="ECO:0007669"/>
    <property type="project" value="UniProtKB-EC"/>
</dbReference>
<dbReference type="EC" id="7.6.2.3" evidence="14"/>
<dbReference type="GO" id="GO:0016323">
    <property type="term" value="C:basolateral plasma membrane"/>
    <property type="evidence" value="ECO:0007669"/>
    <property type="project" value="UniProtKB-SubCell"/>
</dbReference>
<evidence type="ECO:0000313" key="39">
    <source>
        <dbReference type="Ensembl" id="ENSLCAP00010055728.1"/>
    </source>
</evidence>
<comment type="catalytic activity">
    <reaction evidence="23">
        <text>prostaglandin E1(in) + ATP + H2O = prostaglandin E1(out) + ADP + phosphate + H(+)</text>
        <dbReference type="Rhea" id="RHEA:66392"/>
        <dbReference type="ChEBI" id="CHEBI:15377"/>
        <dbReference type="ChEBI" id="CHEBI:15378"/>
        <dbReference type="ChEBI" id="CHEBI:30616"/>
        <dbReference type="ChEBI" id="CHEBI:43474"/>
        <dbReference type="ChEBI" id="CHEBI:57397"/>
        <dbReference type="ChEBI" id="CHEBI:456216"/>
    </reaction>
    <physiologicalReaction direction="left-to-right" evidence="23">
        <dbReference type="Rhea" id="RHEA:66393"/>
    </physiologicalReaction>
</comment>
<dbReference type="InterPro" id="IPR003439">
    <property type="entry name" value="ABC_transporter-like_ATP-bd"/>
</dbReference>
<comment type="catalytic activity">
    <reaction evidence="15">
        <text>ATP + H2O + xenobioticSide 1 = ADP + phosphate + xenobioticSide 2.</text>
        <dbReference type="EC" id="7.6.2.2"/>
    </reaction>
</comment>
<evidence type="ECO:0000256" key="16">
    <source>
        <dbReference type="ARBA" id="ARBA00047279"/>
    </source>
</evidence>
<feature type="transmembrane region" description="Helical" evidence="36">
    <location>
        <begin position="134"/>
        <end position="157"/>
    </location>
</feature>
<evidence type="ECO:0000256" key="30">
    <source>
        <dbReference type="ARBA" id="ARBA00051844"/>
    </source>
</evidence>
<dbReference type="GO" id="GO:0016887">
    <property type="term" value="F:ATP hydrolysis activity"/>
    <property type="evidence" value="ECO:0007669"/>
    <property type="project" value="InterPro"/>
</dbReference>
<evidence type="ECO:0000259" key="37">
    <source>
        <dbReference type="PROSITE" id="PS50893"/>
    </source>
</evidence>
<dbReference type="Pfam" id="PF00664">
    <property type="entry name" value="ABC_membrane"/>
    <property type="match status" value="2"/>
</dbReference>
<evidence type="ECO:0000256" key="34">
    <source>
        <dbReference type="ARBA" id="ARBA00062847"/>
    </source>
</evidence>
<evidence type="ECO:0000256" key="6">
    <source>
        <dbReference type="ARBA" id="ARBA00022475"/>
    </source>
</evidence>
<dbReference type="InterPro" id="IPR011527">
    <property type="entry name" value="ABC1_TM_dom"/>
</dbReference>
<dbReference type="InterPro" id="IPR036640">
    <property type="entry name" value="ABC1_TM_sf"/>
</dbReference>
<comment type="catalytic activity">
    <reaction evidence="30">
        <text>taurocholate(in) + glutathione(in) + ATP + H2O = taurocholate(out) + glutathione(out) + ADP + phosphate + H(+)</text>
        <dbReference type="Rhea" id="RHEA:66404"/>
        <dbReference type="ChEBI" id="CHEBI:15377"/>
        <dbReference type="ChEBI" id="CHEBI:15378"/>
        <dbReference type="ChEBI" id="CHEBI:30616"/>
        <dbReference type="ChEBI" id="CHEBI:36257"/>
        <dbReference type="ChEBI" id="CHEBI:43474"/>
        <dbReference type="ChEBI" id="CHEBI:57925"/>
        <dbReference type="ChEBI" id="CHEBI:456216"/>
    </reaction>
    <physiologicalReaction direction="left-to-right" evidence="30">
        <dbReference type="Rhea" id="RHEA:66405"/>
    </physiologicalReaction>
</comment>
<keyword evidence="6" id="KW-1003">Cell membrane</keyword>
<dbReference type="InterPro" id="IPR027417">
    <property type="entry name" value="P-loop_NTPase"/>
</dbReference>
<evidence type="ECO:0000256" key="17">
    <source>
        <dbReference type="ARBA" id="ARBA00047523"/>
    </source>
</evidence>
<comment type="catalytic activity">
    <reaction evidence="17">
        <text>leukotriene C4(in) + ATP + H2O = leukotriene C4(out) + ADP + phosphate + H(+)</text>
        <dbReference type="Rhea" id="RHEA:38963"/>
        <dbReference type="ChEBI" id="CHEBI:15377"/>
        <dbReference type="ChEBI" id="CHEBI:15378"/>
        <dbReference type="ChEBI" id="CHEBI:30616"/>
        <dbReference type="ChEBI" id="CHEBI:43474"/>
        <dbReference type="ChEBI" id="CHEBI:57973"/>
        <dbReference type="ChEBI" id="CHEBI:456216"/>
    </reaction>
    <physiologicalReaction direction="left-to-right" evidence="17">
        <dbReference type="Rhea" id="RHEA:38964"/>
    </physiologicalReaction>
</comment>
<evidence type="ECO:0000256" key="3">
    <source>
        <dbReference type="ARBA" id="ARBA00004554"/>
    </source>
</evidence>
<dbReference type="SMART" id="SM00382">
    <property type="entry name" value="AAA"/>
    <property type="match status" value="2"/>
</dbReference>
<evidence type="ECO:0000256" key="25">
    <source>
        <dbReference type="ARBA" id="ARBA00051151"/>
    </source>
</evidence>
<dbReference type="InterPro" id="IPR017871">
    <property type="entry name" value="ABC_transporter-like_CS"/>
</dbReference>
<dbReference type="InterPro" id="IPR050173">
    <property type="entry name" value="ABC_transporter_C-like"/>
</dbReference>
<organism evidence="39 40">
    <name type="scientific">Lates calcarifer</name>
    <name type="common">Barramundi</name>
    <name type="synonym">Holocentrus calcarifer</name>
    <dbReference type="NCBI Taxonomy" id="8187"/>
    <lineage>
        <taxon>Eukaryota</taxon>
        <taxon>Metazoa</taxon>
        <taxon>Chordata</taxon>
        <taxon>Craniata</taxon>
        <taxon>Vertebrata</taxon>
        <taxon>Euteleostomi</taxon>
        <taxon>Actinopterygii</taxon>
        <taxon>Neopterygii</taxon>
        <taxon>Teleostei</taxon>
        <taxon>Neoteleostei</taxon>
        <taxon>Acanthomorphata</taxon>
        <taxon>Carangaria</taxon>
        <taxon>Carangaria incertae sedis</taxon>
        <taxon>Centropomidae</taxon>
        <taxon>Lates</taxon>
    </lineage>
</organism>
<evidence type="ECO:0000256" key="32">
    <source>
        <dbReference type="ARBA" id="ARBA00052647"/>
    </source>
</evidence>
<evidence type="ECO:0000313" key="40">
    <source>
        <dbReference type="Proteomes" id="UP000314980"/>
    </source>
</evidence>
<dbReference type="PROSITE" id="PS50893">
    <property type="entry name" value="ABC_TRANSPORTER_2"/>
    <property type="match status" value="2"/>
</dbReference>
<evidence type="ECO:0000256" key="11">
    <source>
        <dbReference type="ARBA" id="ARBA00022989"/>
    </source>
</evidence>
<keyword evidence="5" id="KW-0813">Transport</keyword>
<keyword evidence="12" id="KW-0445">Lipid transport</keyword>
<comment type="catalytic activity">
    <reaction evidence="16">
        <text>dehydroepiandrosterone 3-sulfate(in) + ATP + H2O = dehydroepiandrosterone 3-sulfate(out) + ADP + phosphate + H(+)</text>
        <dbReference type="Rhea" id="RHEA:61364"/>
        <dbReference type="ChEBI" id="CHEBI:15377"/>
        <dbReference type="ChEBI" id="CHEBI:15378"/>
        <dbReference type="ChEBI" id="CHEBI:30616"/>
        <dbReference type="ChEBI" id="CHEBI:43474"/>
        <dbReference type="ChEBI" id="CHEBI:57905"/>
        <dbReference type="ChEBI" id="CHEBI:456216"/>
    </reaction>
    <physiologicalReaction direction="left-to-right" evidence="16">
        <dbReference type="Rhea" id="RHEA:61365"/>
    </physiologicalReaction>
</comment>
<evidence type="ECO:0000256" key="19">
    <source>
        <dbReference type="ARBA" id="ARBA00048007"/>
    </source>
</evidence>
<dbReference type="Gene3D" id="1.20.1560.10">
    <property type="entry name" value="ABC transporter type 1, transmembrane domain"/>
    <property type="match status" value="2"/>
</dbReference>
<dbReference type="InterPro" id="IPR047083">
    <property type="entry name" value="ABCC4_TMD2"/>
</dbReference>
<feature type="domain" description="ABC transporter" evidence="37">
    <location>
        <begin position="411"/>
        <end position="634"/>
    </location>
</feature>
<dbReference type="AlphaFoldDB" id="A0A4W6FWM9"/>
<dbReference type="SUPFAM" id="SSF52540">
    <property type="entry name" value="P-loop containing nucleoside triphosphate hydrolases"/>
    <property type="match status" value="2"/>
</dbReference>
<keyword evidence="13 36" id="KW-0472">Membrane</keyword>
<comment type="catalytic activity">
    <reaction evidence="27">
        <text>taurochenodeoxycholate(in) + glutathione(in) + ATP + H2O = taurochenodeoxycholate(out) + glutathione(out) + ADP + phosphate + H(+)</text>
        <dbReference type="Rhea" id="RHEA:66412"/>
        <dbReference type="ChEBI" id="CHEBI:9407"/>
        <dbReference type="ChEBI" id="CHEBI:15377"/>
        <dbReference type="ChEBI" id="CHEBI:15378"/>
        <dbReference type="ChEBI" id="CHEBI:30616"/>
        <dbReference type="ChEBI" id="CHEBI:43474"/>
        <dbReference type="ChEBI" id="CHEBI:57925"/>
        <dbReference type="ChEBI" id="CHEBI:456216"/>
    </reaction>
    <physiologicalReaction direction="left-to-right" evidence="27">
        <dbReference type="Rhea" id="RHEA:66413"/>
    </physiologicalReaction>
</comment>
<keyword evidence="40" id="KW-1185">Reference proteome</keyword>
<evidence type="ECO:0000256" key="5">
    <source>
        <dbReference type="ARBA" id="ARBA00022448"/>
    </source>
</evidence>
<evidence type="ECO:0000256" key="10">
    <source>
        <dbReference type="ARBA" id="ARBA00022967"/>
    </source>
</evidence>
<comment type="catalytic activity">
    <reaction evidence="19">
        <text>an S-substituted glutathione(in) + ATP + H2O = an S-substituted glutathione(out) + ADP + phosphate + H(+)</text>
        <dbReference type="Rhea" id="RHEA:19121"/>
        <dbReference type="ChEBI" id="CHEBI:15377"/>
        <dbReference type="ChEBI" id="CHEBI:15378"/>
        <dbReference type="ChEBI" id="CHEBI:30616"/>
        <dbReference type="ChEBI" id="CHEBI:43474"/>
        <dbReference type="ChEBI" id="CHEBI:90779"/>
        <dbReference type="ChEBI" id="CHEBI:456216"/>
        <dbReference type="EC" id="7.6.2.3"/>
    </reaction>
    <physiologicalReaction direction="left-to-right" evidence="19">
        <dbReference type="Rhea" id="RHEA:19122"/>
    </physiologicalReaction>
</comment>
<evidence type="ECO:0000256" key="20">
    <source>
        <dbReference type="ARBA" id="ARBA00048665"/>
    </source>
</evidence>
<accession>A0A4W6FWM9</accession>
<comment type="catalytic activity">
    <reaction evidence="25">
        <text>leukotriene B4(in) + ATP + H2O = leukotriene B4(out) + ADP + phosphate + H(+)</text>
        <dbReference type="Rhea" id="RHEA:66424"/>
        <dbReference type="ChEBI" id="CHEBI:15377"/>
        <dbReference type="ChEBI" id="CHEBI:15378"/>
        <dbReference type="ChEBI" id="CHEBI:30616"/>
        <dbReference type="ChEBI" id="CHEBI:43474"/>
        <dbReference type="ChEBI" id="CHEBI:57461"/>
        <dbReference type="ChEBI" id="CHEBI:456216"/>
    </reaction>
</comment>
<dbReference type="GO" id="GO:0006869">
    <property type="term" value="P:lipid transport"/>
    <property type="evidence" value="ECO:0007669"/>
    <property type="project" value="UniProtKB-KW"/>
</dbReference>
<protein>
    <recommendedName>
        <fullName evidence="35">Multidrug resistance-associated protein 4</fullName>
        <ecNumber evidence="4">7.6.2.2</ecNumber>
        <ecNumber evidence="14">7.6.2.3</ecNumber>
    </recommendedName>
</protein>
<comment type="catalytic activity">
    <reaction evidence="29">
        <text>glycochenodeoxycholate(in) + glutathione(in) + ATP + H2O = glycochenodeoxycholate(out) + glutathione(out) + ADP + phosphate + H(+)</text>
        <dbReference type="Rhea" id="RHEA:66408"/>
        <dbReference type="ChEBI" id="CHEBI:15377"/>
        <dbReference type="ChEBI" id="CHEBI:15378"/>
        <dbReference type="ChEBI" id="CHEBI:30616"/>
        <dbReference type="ChEBI" id="CHEBI:36252"/>
        <dbReference type="ChEBI" id="CHEBI:43474"/>
        <dbReference type="ChEBI" id="CHEBI:57925"/>
        <dbReference type="ChEBI" id="CHEBI:456216"/>
    </reaction>
    <physiologicalReaction direction="left-to-right" evidence="29">
        <dbReference type="Rhea" id="RHEA:66409"/>
    </physiologicalReaction>
</comment>
<reference evidence="40" key="1">
    <citation type="submission" date="2015-09" db="EMBL/GenBank/DDBJ databases">
        <authorList>
            <person name="Sai Rama Sridatta P."/>
        </authorList>
    </citation>
    <scope>NUCLEOTIDE SEQUENCE [LARGE SCALE GENOMIC DNA]</scope>
</reference>
<feature type="transmembrane region" description="Helical" evidence="36">
    <location>
        <begin position="654"/>
        <end position="676"/>
    </location>
</feature>
<feature type="transmembrane region" description="Helical" evidence="36">
    <location>
        <begin position="629"/>
        <end position="648"/>
    </location>
</feature>
<evidence type="ECO:0000256" key="28">
    <source>
        <dbReference type="ARBA" id="ARBA00051604"/>
    </source>
</evidence>
<feature type="transmembrane region" description="Helical" evidence="36">
    <location>
        <begin position="956"/>
        <end position="975"/>
    </location>
</feature>
<feature type="domain" description="ABC transmembrane type-1" evidence="38">
    <location>
        <begin position="654"/>
        <end position="890"/>
    </location>
</feature>
<feature type="transmembrane region" description="Helical" evidence="36">
    <location>
        <begin position="862"/>
        <end position="882"/>
    </location>
</feature>
<evidence type="ECO:0000256" key="8">
    <source>
        <dbReference type="ARBA" id="ARBA00022741"/>
    </source>
</evidence>
<dbReference type="EC" id="7.6.2.2" evidence="4"/>
<comment type="catalytic activity">
    <reaction evidence="28">
        <text>3',5'-cyclic AMP(in) + ATP + H2O = 3',5'-cyclic AMP(out) + ADP + phosphate + H(+)</text>
        <dbReference type="Rhea" id="RHEA:66184"/>
        <dbReference type="ChEBI" id="CHEBI:15377"/>
        <dbReference type="ChEBI" id="CHEBI:15378"/>
        <dbReference type="ChEBI" id="CHEBI:30616"/>
        <dbReference type="ChEBI" id="CHEBI:43474"/>
        <dbReference type="ChEBI" id="CHEBI:58165"/>
        <dbReference type="ChEBI" id="CHEBI:456216"/>
    </reaction>
    <physiologicalReaction direction="left-to-right" evidence="28">
        <dbReference type="Rhea" id="RHEA:66185"/>
    </physiologicalReaction>
</comment>
<comment type="catalytic activity">
    <reaction evidence="31">
        <text>glycocholate(in) + glutathione(in) + ATP + H2O = glycocholate(out) + glutathione(out) + ADP + phosphate + H(+)</text>
        <dbReference type="Rhea" id="RHEA:66400"/>
        <dbReference type="ChEBI" id="CHEBI:15377"/>
        <dbReference type="ChEBI" id="CHEBI:15378"/>
        <dbReference type="ChEBI" id="CHEBI:29746"/>
        <dbReference type="ChEBI" id="CHEBI:30616"/>
        <dbReference type="ChEBI" id="CHEBI:43474"/>
        <dbReference type="ChEBI" id="CHEBI:57925"/>
        <dbReference type="ChEBI" id="CHEBI:456216"/>
    </reaction>
    <physiologicalReaction direction="left-to-right" evidence="31">
        <dbReference type="Rhea" id="RHEA:66401"/>
    </physiologicalReaction>
</comment>
<comment type="cofactor">
    <cofactor evidence="1">
        <name>Mg(2+)</name>
        <dbReference type="ChEBI" id="CHEBI:18420"/>
    </cofactor>
</comment>
<reference evidence="39" key="3">
    <citation type="submission" date="2025-09" db="UniProtKB">
        <authorList>
            <consortium name="Ensembl"/>
        </authorList>
    </citation>
    <scope>IDENTIFICATION</scope>
</reference>
<evidence type="ECO:0000259" key="38">
    <source>
        <dbReference type="PROSITE" id="PS50929"/>
    </source>
</evidence>
<comment type="catalytic activity">
    <reaction evidence="22">
        <text>glycoursodeoxycholate(in) + glutathione(in) + ATP + H2O = glycoursodeoxycholate(out) + glutathione(out) + ADP + phosphate + H(+)</text>
        <dbReference type="Rhea" id="RHEA:66416"/>
        <dbReference type="ChEBI" id="CHEBI:15377"/>
        <dbReference type="ChEBI" id="CHEBI:15378"/>
        <dbReference type="ChEBI" id="CHEBI:30616"/>
        <dbReference type="ChEBI" id="CHEBI:43474"/>
        <dbReference type="ChEBI" id="CHEBI:57925"/>
        <dbReference type="ChEBI" id="CHEBI:132030"/>
        <dbReference type="ChEBI" id="CHEBI:456216"/>
    </reaction>
    <physiologicalReaction direction="left-to-right" evidence="22">
        <dbReference type="Rhea" id="RHEA:66417"/>
    </physiologicalReaction>
</comment>
<dbReference type="CDD" id="cd03244">
    <property type="entry name" value="ABCC_MRP_domain2"/>
    <property type="match status" value="1"/>
</dbReference>
<evidence type="ECO:0000256" key="31">
    <source>
        <dbReference type="ARBA" id="ARBA00052534"/>
    </source>
</evidence>
<keyword evidence="11 36" id="KW-1133">Transmembrane helix</keyword>
<dbReference type="FunFam" id="1.20.1560.10:FF:000014">
    <property type="entry name" value="Multidrug resistance-associated protein member 4"/>
    <property type="match status" value="1"/>
</dbReference>
<evidence type="ECO:0000256" key="2">
    <source>
        <dbReference type="ARBA" id="ARBA00004424"/>
    </source>
</evidence>
<dbReference type="Gene3D" id="3.40.50.300">
    <property type="entry name" value="P-loop containing nucleotide triphosphate hydrolases"/>
    <property type="match status" value="2"/>
</dbReference>
<dbReference type="InterPro" id="IPR030240">
    <property type="entry name" value="ABCC4_TMD1"/>
</dbReference>
<feature type="transmembrane region" description="Helical" evidence="36">
    <location>
        <begin position="739"/>
        <end position="763"/>
    </location>
</feature>
<dbReference type="GeneTree" id="ENSGT00940000153931"/>
<evidence type="ECO:0000256" key="1">
    <source>
        <dbReference type="ARBA" id="ARBA00001946"/>
    </source>
</evidence>
<evidence type="ECO:0000256" key="15">
    <source>
        <dbReference type="ARBA" id="ARBA00034018"/>
    </source>
</evidence>
<comment type="catalytic activity">
    <reaction evidence="26">
        <text>prostaglandin E2(in) + ATP + H2O = prostaglandin E2(out) + ADP + phosphate + H(+)</text>
        <dbReference type="Rhea" id="RHEA:66388"/>
        <dbReference type="ChEBI" id="CHEBI:15377"/>
        <dbReference type="ChEBI" id="CHEBI:15378"/>
        <dbReference type="ChEBI" id="CHEBI:30616"/>
        <dbReference type="ChEBI" id="CHEBI:43474"/>
        <dbReference type="ChEBI" id="CHEBI:456216"/>
        <dbReference type="ChEBI" id="CHEBI:606564"/>
    </reaction>
    <physiologicalReaction direction="left-to-right" evidence="26">
        <dbReference type="Rhea" id="RHEA:66389"/>
    </physiologicalReaction>
</comment>
<evidence type="ECO:0000256" key="29">
    <source>
        <dbReference type="ARBA" id="ARBA00051624"/>
    </source>
</evidence>
<feature type="domain" description="ABC transporter" evidence="37">
    <location>
        <begin position="926"/>
        <end position="1161"/>
    </location>
</feature>
<dbReference type="GO" id="GO:0005524">
    <property type="term" value="F:ATP binding"/>
    <property type="evidence" value="ECO:0007669"/>
    <property type="project" value="UniProtKB-KW"/>
</dbReference>
<feature type="transmembrane region" description="Helical" evidence="36">
    <location>
        <begin position="353"/>
        <end position="373"/>
    </location>
</feature>
<dbReference type="Pfam" id="PF00005">
    <property type="entry name" value="ABC_tran"/>
    <property type="match status" value="2"/>
</dbReference>
<evidence type="ECO:0000256" key="14">
    <source>
        <dbReference type="ARBA" id="ARBA00024220"/>
    </source>
</evidence>
<feature type="transmembrane region" description="Helical" evidence="36">
    <location>
        <begin position="714"/>
        <end position="733"/>
    </location>
</feature>
<comment type="catalytic activity">
    <reaction evidence="33">
        <text>3',5'-cyclic GMP(in) + ATP + H2O = 3',5'-cyclic GMP(out) + ADP + phosphate + H(+)</text>
        <dbReference type="Rhea" id="RHEA:66188"/>
        <dbReference type="ChEBI" id="CHEBI:15377"/>
        <dbReference type="ChEBI" id="CHEBI:15378"/>
        <dbReference type="ChEBI" id="CHEBI:30616"/>
        <dbReference type="ChEBI" id="CHEBI:43474"/>
        <dbReference type="ChEBI" id="CHEBI:57746"/>
        <dbReference type="ChEBI" id="CHEBI:456216"/>
    </reaction>
    <physiologicalReaction direction="left-to-right" evidence="33">
        <dbReference type="Rhea" id="RHEA:66189"/>
    </physiologicalReaction>
</comment>
<keyword evidence="9" id="KW-0067">ATP-binding</keyword>
<dbReference type="CDD" id="cd03250">
    <property type="entry name" value="ABCC_MRP_domain1"/>
    <property type="match status" value="1"/>
</dbReference>
<dbReference type="FunFam" id="3.40.50.300:FF:000163">
    <property type="entry name" value="Multidrug resistance-associated protein member 4"/>
    <property type="match status" value="1"/>
</dbReference>
<dbReference type="CDD" id="cd18601">
    <property type="entry name" value="ABC_6TM_MRP4_D2_like"/>
    <property type="match status" value="1"/>
</dbReference>
<keyword evidence="8" id="KW-0547">Nucleotide-binding</keyword>
<comment type="catalytic activity">
    <reaction evidence="24">
        <text>cholate(in) + glutathione(in) + ATP + H2O = cholate(out) + glutathione(out) + ADP + phosphate + H(+)</text>
        <dbReference type="Rhea" id="RHEA:66396"/>
        <dbReference type="ChEBI" id="CHEBI:15377"/>
        <dbReference type="ChEBI" id="CHEBI:15378"/>
        <dbReference type="ChEBI" id="CHEBI:29747"/>
        <dbReference type="ChEBI" id="CHEBI:30616"/>
        <dbReference type="ChEBI" id="CHEBI:43474"/>
        <dbReference type="ChEBI" id="CHEBI:57925"/>
        <dbReference type="ChEBI" id="CHEBI:456216"/>
    </reaction>
    <physiologicalReaction direction="left-to-right" evidence="24">
        <dbReference type="Rhea" id="RHEA:66397"/>
    </physiologicalReaction>
</comment>
<comment type="catalytic activity">
    <reaction evidence="21">
        <text>tauroursodeoxycholate(in) + glutathione(in) + ATP + H2O = tauroursodeoxycholate(out) + glutathione(out) + ADP + phosphate + H(+)</text>
        <dbReference type="Rhea" id="RHEA:66420"/>
        <dbReference type="ChEBI" id="CHEBI:15377"/>
        <dbReference type="ChEBI" id="CHEBI:15378"/>
        <dbReference type="ChEBI" id="CHEBI:30616"/>
        <dbReference type="ChEBI" id="CHEBI:43474"/>
        <dbReference type="ChEBI" id="CHEBI:57925"/>
        <dbReference type="ChEBI" id="CHEBI:132028"/>
        <dbReference type="ChEBI" id="CHEBI:456216"/>
    </reaction>
    <physiologicalReaction direction="left-to-right" evidence="21">
        <dbReference type="Rhea" id="RHEA:66421"/>
    </physiologicalReaction>
</comment>
<sequence length="1190" mass="134370">MEPLRKEARDNPSASANLLSKIFFCWLNPLFRIGYKRKLEEDDMYKVLPEDASNRLGEELQWYWNQEVQQAAKEMRPPKLTTVLVHCYWRSYSLIGIYIFIEEVIKVIQPVLLGKLIEYFESYDPINTVAVYEAYSYAVGISLSTIGLAVLHHLYFYHVQRAGMKIRVAMCHMIYRKALCLNSTALAKTTTGQIVNLLSNDVNKFDEVTLYLHFLWIGPLQAATVILLLMYAIGPSCLAGMAVFFILMPIQTMFGRLFSRLRAETAVLTDERIRTMNEVISGIRVIKMYGWEKPFAALVDEVRRLEISKIMKSSYLRGLNMASFFVASKIIIFITVCVYVLNGNKLSASRVFMAVSLYGAVRLTITLFFPFAIEKVSESLISIRRIKNFLLLDEVAPQHLGLPVAEEDCMVEIQDLLCYWDKMLEAPTLQNVSFTVRPEQLLAVIGPVGAGKSSLLSAILGELSQESGVVKVKGELTYTSQQPWILPGTIRSNILFGKELNHQKYDRVLRACALKRDMDLLPGGDLMMVGDRGSNLSGGQKARVSLARAVYQDADIYLLDDPLSAVDAEVGRHLFEECICGLLRKKPRILVTHQLQYLKAADQIIVLKEVMQPTEEERRLEGNIGLRMYVKYFMAGGNFLVLLVLILLNALAHVSLTATSVVFGFLRSLLFFNILVSSAQTLHNSMFNAILRTPVHFFDINPIGRILNRFSKDIGYLDSLLPWTFVDFIQVFLQVIGVIAVAAIIIPWILIPVVPLLAVFLFLRRYFLQTSRDIKRLESTTRSPVFSHLSSSLQGLSTIRAFKVQQKFQQMFDEYQDLHSEAWFLFLTTSRWFAVRLDGICSIFVTITAFGCLYLRDGLEPGAVGLALSYAVTLTGMFQWGVRQSAEIENMMTSVERVVEYAELESEAPWETDKQPPHDWPKTGSITFDRVNYSYSASEPLVLKNLTVVFTSREKVLVFIPTCACLLVCTVGIVGRTGAGKSSLISALFRLAEPDGRIWIDGFQTSAIGLHTLRQKMSIIPQDPVLFTGTMRKNLDPFSQHTDEDLWNALQEVQMKAVVEELPNKLETVLTESGSNFSMGQRQLVCLARATANVDPRTDSLIQQTIRDKFQECTVLTIAHRLNTIIDCDRILVLDAGRIREYDEPYVLLQNQDGLFYQMVQQTGRAEAASLLHTAKQVTTPTFVPGQGCH</sequence>
<dbReference type="FunFam" id="1.20.1560.10:FF:000027">
    <property type="entry name" value="ATP-binding cassette subfamily C member 4"/>
    <property type="match status" value="1"/>
</dbReference>
<feature type="domain" description="ABC transmembrane type-1" evidence="38">
    <location>
        <begin position="94"/>
        <end position="377"/>
    </location>
</feature>
<comment type="subunit">
    <text evidence="34">Interacts (via PDZ-binding motif) with SNX27 (via PDZ domain); this interaction accelerates MRP4 internalization.</text>
</comment>
<evidence type="ECO:0000256" key="21">
    <source>
        <dbReference type="ARBA" id="ARBA00050117"/>
    </source>
</evidence>
<evidence type="ECO:0000256" key="12">
    <source>
        <dbReference type="ARBA" id="ARBA00023055"/>
    </source>
</evidence>
<comment type="catalytic activity">
    <reaction evidence="32">
        <text>glycodeoxycholate(in) + glutathione(in) + ATP + H2O = glycodeoxycholate(out) + glutathione(out) + ADP + phosphate + H(+)</text>
        <dbReference type="Rhea" id="RHEA:66380"/>
        <dbReference type="ChEBI" id="CHEBI:15377"/>
        <dbReference type="ChEBI" id="CHEBI:15378"/>
        <dbReference type="ChEBI" id="CHEBI:30616"/>
        <dbReference type="ChEBI" id="CHEBI:43474"/>
        <dbReference type="ChEBI" id="CHEBI:57925"/>
        <dbReference type="ChEBI" id="CHEBI:82982"/>
        <dbReference type="ChEBI" id="CHEBI:456216"/>
    </reaction>
    <physiologicalReaction direction="left-to-right" evidence="32">
        <dbReference type="Rhea" id="RHEA:66381"/>
    </physiologicalReaction>
</comment>
<dbReference type="GO" id="GO:0016324">
    <property type="term" value="C:apical plasma membrane"/>
    <property type="evidence" value="ECO:0007669"/>
    <property type="project" value="UniProtKB-SubCell"/>
</dbReference>
<dbReference type="CDD" id="cd18593">
    <property type="entry name" value="ABC_6TM_MRP4_D1_like"/>
    <property type="match status" value="1"/>
</dbReference>
<proteinExistence type="predicted"/>
<comment type="catalytic activity">
    <reaction evidence="20">
        <text>urate(in) + ATP + H2O = urate(out) + ADP + phosphate + H(+)</text>
        <dbReference type="Rhea" id="RHEA:16461"/>
        <dbReference type="ChEBI" id="CHEBI:15377"/>
        <dbReference type="ChEBI" id="CHEBI:15378"/>
        <dbReference type="ChEBI" id="CHEBI:17775"/>
        <dbReference type="ChEBI" id="CHEBI:30616"/>
        <dbReference type="ChEBI" id="CHEBI:43474"/>
        <dbReference type="ChEBI" id="CHEBI:456216"/>
    </reaction>
    <physiologicalReaction direction="left-to-right" evidence="20">
        <dbReference type="Rhea" id="RHEA:16462"/>
    </physiologicalReaction>
</comment>
<evidence type="ECO:0000256" key="26">
    <source>
        <dbReference type="ARBA" id="ARBA00051287"/>
    </source>
</evidence>
<evidence type="ECO:0000256" key="22">
    <source>
        <dbReference type="ARBA" id="ARBA00050626"/>
    </source>
</evidence>
<evidence type="ECO:0000256" key="13">
    <source>
        <dbReference type="ARBA" id="ARBA00023136"/>
    </source>
</evidence>
<name>A0A4W6FWM9_LATCA</name>
<keyword evidence="10" id="KW-1278">Translocase</keyword>
<feature type="transmembrane region" description="Helical" evidence="36">
    <location>
        <begin position="210"/>
        <end position="233"/>
    </location>
</feature>
<evidence type="ECO:0000256" key="9">
    <source>
        <dbReference type="ARBA" id="ARBA00022840"/>
    </source>
</evidence>
<comment type="subcellular location">
    <subcellularLocation>
        <location evidence="2">Apical cell membrane</location>
        <topology evidence="2">Multi-pass membrane protein</topology>
    </subcellularLocation>
    <subcellularLocation>
        <location evidence="3">Basolateral cell membrane</location>
        <topology evidence="3">Multi-pass membrane protein</topology>
    </subcellularLocation>
</comment>
<evidence type="ECO:0000256" key="36">
    <source>
        <dbReference type="SAM" id="Phobius"/>
    </source>
</evidence>
<dbReference type="Proteomes" id="UP000314980">
    <property type="component" value="Unassembled WGS sequence"/>
</dbReference>
<evidence type="ECO:0000256" key="24">
    <source>
        <dbReference type="ARBA" id="ARBA00051057"/>
    </source>
</evidence>
<evidence type="ECO:0000256" key="33">
    <source>
        <dbReference type="ARBA" id="ARBA00052963"/>
    </source>
</evidence>
<evidence type="ECO:0000256" key="4">
    <source>
        <dbReference type="ARBA" id="ARBA00012191"/>
    </source>
</evidence>
<dbReference type="SUPFAM" id="SSF90123">
    <property type="entry name" value="ABC transporter transmembrane region"/>
    <property type="match status" value="2"/>
</dbReference>
<feature type="transmembrane region" description="Helical" evidence="36">
    <location>
        <begin position="319"/>
        <end position="341"/>
    </location>
</feature>